<keyword evidence="2" id="KW-1185">Reference proteome</keyword>
<dbReference type="EMBL" id="LJYG01000108">
    <property type="protein sequence ID" value="KRQ03333.1"/>
    <property type="molecule type" value="Genomic_DNA"/>
</dbReference>
<evidence type="ECO:0000313" key="2">
    <source>
        <dbReference type="Proteomes" id="UP000051936"/>
    </source>
</evidence>
<dbReference type="AlphaFoldDB" id="A0A0R3D7M5"/>
<gene>
    <name evidence="1" type="ORF">AOQ71_31920</name>
</gene>
<reference evidence="1 2" key="1">
    <citation type="submission" date="2015-09" db="EMBL/GenBank/DDBJ databases">
        <title>Draft Genome Sequence of Bradyrhizobium manausense Strain BR 3351T, a Novel Symbiotic Nitrogen-Fixing Alphaproteobacterium Isolated from Brazilian Amazon Rain Forest.</title>
        <authorList>
            <person name="De Araujo J.L."/>
            <person name="Zilli J.E."/>
        </authorList>
    </citation>
    <scope>NUCLEOTIDE SEQUENCE [LARGE SCALE GENOMIC DNA]</scope>
    <source>
        <strain evidence="1 2">BR3351</strain>
    </source>
</reference>
<organism evidence="1 2">
    <name type="scientific">Bradyrhizobium manausense</name>
    <dbReference type="NCBI Taxonomy" id="989370"/>
    <lineage>
        <taxon>Bacteria</taxon>
        <taxon>Pseudomonadati</taxon>
        <taxon>Pseudomonadota</taxon>
        <taxon>Alphaproteobacteria</taxon>
        <taxon>Hyphomicrobiales</taxon>
        <taxon>Nitrobacteraceae</taxon>
        <taxon>Bradyrhizobium</taxon>
    </lineage>
</organism>
<sequence length="96" mass="10666">MEAAMATSNAILTVANLTDPATGKLNREVYEALVRREAMRTFGSCAPRYIRQASKLYRDHVAMQVTAWRQRSGLTVETTFVSAFGIHADGVRRSAF</sequence>
<proteinExistence type="predicted"/>
<evidence type="ECO:0000313" key="1">
    <source>
        <dbReference type="EMBL" id="KRQ03333.1"/>
    </source>
</evidence>
<comment type="caution">
    <text evidence="1">The sequence shown here is derived from an EMBL/GenBank/DDBJ whole genome shotgun (WGS) entry which is preliminary data.</text>
</comment>
<protein>
    <submittedName>
        <fullName evidence="1">Uncharacterized protein</fullName>
    </submittedName>
</protein>
<name>A0A0R3D7M5_9BRAD</name>
<dbReference type="STRING" id="989370.AOQ71_31920"/>
<dbReference type="Proteomes" id="UP000051936">
    <property type="component" value="Unassembled WGS sequence"/>
</dbReference>
<accession>A0A0R3D7M5</accession>